<accession>R7G754</accession>
<organism evidence="1 2">
    <name type="scientific">Amedibacillus dolichus CAG:375</name>
    <dbReference type="NCBI Taxonomy" id="1263076"/>
    <lineage>
        <taxon>Bacteria</taxon>
        <taxon>Bacillati</taxon>
        <taxon>Bacillota</taxon>
        <taxon>Erysipelotrichia</taxon>
        <taxon>Erysipelotrichales</taxon>
        <taxon>Erysipelotrichaceae</taxon>
        <taxon>Amedibacillus</taxon>
    </lineage>
</organism>
<comment type="caution">
    <text evidence="1">The sequence shown here is derived from an EMBL/GenBank/DDBJ whole genome shotgun (WGS) entry which is preliminary data.</text>
</comment>
<evidence type="ECO:0000313" key="1">
    <source>
        <dbReference type="EMBL" id="CDE22771.1"/>
    </source>
</evidence>
<reference evidence="1" key="1">
    <citation type="submission" date="2012-11" db="EMBL/GenBank/DDBJ databases">
        <title>Dependencies among metagenomic species, viruses, plasmids and units of genetic variation.</title>
        <authorList>
            <person name="Nielsen H.B."/>
            <person name="Almeida M."/>
            <person name="Juncker A.S."/>
            <person name="Rasmussen S."/>
            <person name="Li J."/>
            <person name="Sunagawa S."/>
            <person name="Plichta D."/>
            <person name="Gautier L."/>
            <person name="Le Chatelier E."/>
            <person name="Peletier E."/>
            <person name="Bonde I."/>
            <person name="Nielsen T."/>
            <person name="Manichanh C."/>
            <person name="Arumugam M."/>
            <person name="Batto J."/>
            <person name="Santos M.B.Q.D."/>
            <person name="Blom N."/>
            <person name="Borruel N."/>
            <person name="Burgdorf K.S."/>
            <person name="Boumezbeur F."/>
            <person name="Casellas F."/>
            <person name="Dore J."/>
            <person name="Guarner F."/>
            <person name="Hansen T."/>
            <person name="Hildebrand F."/>
            <person name="Kaas R.S."/>
            <person name="Kennedy S."/>
            <person name="Kristiansen K."/>
            <person name="Kultima J.R."/>
            <person name="Leonard P."/>
            <person name="Levenez F."/>
            <person name="Lund O."/>
            <person name="Moumen B."/>
            <person name="Le Paslier D."/>
            <person name="Pons N."/>
            <person name="Pedersen O."/>
            <person name="Prifti E."/>
            <person name="Qin J."/>
            <person name="Raes J."/>
            <person name="Tap J."/>
            <person name="Tims S."/>
            <person name="Ussery D.W."/>
            <person name="Yamada T."/>
            <person name="MetaHit consortium"/>
            <person name="Renault P."/>
            <person name="Sicheritz-Ponten T."/>
            <person name="Bork P."/>
            <person name="Wang J."/>
            <person name="Brunak S."/>
            <person name="Ehrlich S.D."/>
        </authorList>
    </citation>
    <scope>NUCLEOTIDE SEQUENCE [LARGE SCALE GENOMIC DNA]</scope>
</reference>
<dbReference type="AlphaFoldDB" id="R7G754"/>
<dbReference type="Proteomes" id="UP000018093">
    <property type="component" value="Unassembled WGS sequence"/>
</dbReference>
<gene>
    <name evidence="1" type="ORF">BN631_01252</name>
</gene>
<name>R7G754_9FIRM</name>
<evidence type="ECO:0000313" key="2">
    <source>
        <dbReference type="Proteomes" id="UP000018093"/>
    </source>
</evidence>
<dbReference type="EMBL" id="CBIN010000136">
    <property type="protein sequence ID" value="CDE22771.1"/>
    <property type="molecule type" value="Genomic_DNA"/>
</dbReference>
<sequence length="45" mass="5068">MKFISSSHTTGLTDPYPAVQIYTKYALTDIGLVEILDLFSLEVYL</sequence>
<proteinExistence type="predicted"/>
<protein>
    <submittedName>
        <fullName evidence="1">Uncharacterized protein</fullName>
    </submittedName>
</protein>